<feature type="domain" description="Dihydrodipicolinate reductase C-terminal" evidence="16">
    <location>
        <begin position="132"/>
        <end position="268"/>
    </location>
</feature>
<evidence type="ECO:0000256" key="4">
    <source>
        <dbReference type="ARBA" id="ARBA00022605"/>
    </source>
</evidence>
<dbReference type="EMBL" id="MAYS01000249">
    <property type="protein sequence ID" value="OFC62447.1"/>
    <property type="molecule type" value="Genomic_DNA"/>
</dbReference>
<keyword evidence="3 14" id="KW-0963">Cytoplasm</keyword>
<gene>
    <name evidence="14 18" type="primary">dapB</name>
    <name evidence="18" type="ORF">ACZ87_01444</name>
    <name evidence="17" type="ORF">BBW68_09790</name>
</gene>
<accession>A0A1E7Z0Y3</accession>
<comment type="subcellular location">
    <subcellularLocation>
        <location evidence="1 14">Cytoplasm</location>
    </subcellularLocation>
</comment>
<dbReference type="NCBIfam" id="TIGR00036">
    <property type="entry name" value="dapB"/>
    <property type="match status" value="1"/>
</dbReference>
<comment type="similarity">
    <text evidence="2 14">Belongs to the DapB family.</text>
</comment>
<dbReference type="Gene3D" id="3.30.360.10">
    <property type="entry name" value="Dihydrodipicolinate Reductase, domain 2"/>
    <property type="match status" value="1"/>
</dbReference>
<feature type="domain" description="Dihydrodipicolinate reductase N-terminal" evidence="15">
    <location>
        <begin position="6"/>
        <end position="129"/>
    </location>
</feature>
<dbReference type="InterPro" id="IPR022663">
    <property type="entry name" value="DapB_C"/>
</dbReference>
<keyword evidence="20" id="KW-1185">Reference proteome</keyword>
<dbReference type="GO" id="GO:0016726">
    <property type="term" value="F:oxidoreductase activity, acting on CH or CH2 groups, NAD or NADP as acceptor"/>
    <property type="evidence" value="ECO:0007669"/>
    <property type="project" value="UniProtKB-UniRule"/>
</dbReference>
<dbReference type="EMBL" id="LJAM02000106">
    <property type="protein sequence ID" value="RAP71735.1"/>
    <property type="molecule type" value="Genomic_DNA"/>
</dbReference>
<dbReference type="RefSeq" id="WP_070134667.1">
    <property type="nucleotide sequence ID" value="NZ_LJAM02000106.1"/>
</dbReference>
<feature type="binding site" evidence="14">
    <location>
        <position position="160"/>
    </location>
    <ligand>
        <name>(S)-2,3,4,5-tetrahydrodipicolinate</name>
        <dbReference type="ChEBI" id="CHEBI:16845"/>
    </ligand>
</feature>
<sequence>MSNAKIRIAIVGAAGRMGRQLIQATEQAEGARLGAAIVRAGSSLVGTDAGELAGCRALGIKVSDNLDVVVNDFDVLIDFTHPEGMLHYIAFCRQHKKAMVIGTTGFDEAGKAAIKAAAQEIGIVFAANFSVGVNLVLKLLEKAAKVMGDYADIEIIEAHHRHKVDAPSGTALAMGEAVADAMNWNLNAHAIYAREGNTGEREAQTIGFATVRAGDIVGEHTAMFADVGERVEITHKASSRMTFANGAVRAAVWLKLHKSGLYDMRNVLNLDDL</sequence>
<dbReference type="SUPFAM" id="SSF51735">
    <property type="entry name" value="NAD(P)-binding Rossmann-fold domains"/>
    <property type="match status" value="1"/>
</dbReference>
<feature type="binding site" evidence="14">
    <location>
        <begin position="169"/>
        <end position="170"/>
    </location>
    <ligand>
        <name>(S)-2,3,4,5-tetrahydrodipicolinate</name>
        <dbReference type="ChEBI" id="CHEBI:16845"/>
    </ligand>
</feature>
<name>A0A1E7Z0Y3_9GAMM</name>
<reference evidence="18 20" key="2">
    <citation type="submission" date="2018-04" db="EMBL/GenBank/DDBJ databases">
        <title>Genomes of the Obligate Erwinia dacicola and Facultative Enterobacter sp. OLF Endosymbionts of the Olive Fruit fly, Bactrocera oleae.</title>
        <authorList>
            <person name="Estes A.M."/>
            <person name="Hearn D.J."/>
            <person name="Agarwal S."/>
            <person name="Pierson E.A."/>
            <person name="Dunning-Hotopp J.C."/>
        </authorList>
    </citation>
    <scope>NUCLEOTIDE SEQUENCE [LARGE SCALE GENOMIC DNA]</scope>
    <source>
        <strain evidence="18 20">Oroville</strain>
    </source>
</reference>
<feature type="active site" description="Proton donor" evidence="14">
    <location>
        <position position="163"/>
    </location>
</feature>
<comment type="subunit">
    <text evidence="14">Homotetramer.</text>
</comment>
<evidence type="ECO:0000259" key="16">
    <source>
        <dbReference type="Pfam" id="PF05173"/>
    </source>
</evidence>
<feature type="binding site" evidence="14">
    <location>
        <begin position="126"/>
        <end position="129"/>
    </location>
    <ligand>
        <name>NAD(+)</name>
        <dbReference type="ChEBI" id="CHEBI:57540"/>
    </ligand>
</feature>
<evidence type="ECO:0000313" key="17">
    <source>
        <dbReference type="EMBL" id="OFC62447.1"/>
    </source>
</evidence>
<dbReference type="PANTHER" id="PTHR20836">
    <property type="entry name" value="DIHYDRODIPICOLINATE REDUCTASE"/>
    <property type="match status" value="1"/>
</dbReference>
<evidence type="ECO:0000256" key="5">
    <source>
        <dbReference type="ARBA" id="ARBA00022857"/>
    </source>
</evidence>
<feature type="binding site" evidence="14">
    <location>
        <begin position="12"/>
        <end position="17"/>
    </location>
    <ligand>
        <name>NAD(+)</name>
        <dbReference type="ChEBI" id="CHEBI:57540"/>
    </ligand>
</feature>
<dbReference type="AlphaFoldDB" id="A0A1E7Z0Y3"/>
<evidence type="ECO:0000256" key="7">
    <source>
        <dbReference type="ARBA" id="ARBA00023002"/>
    </source>
</evidence>
<protein>
    <recommendedName>
        <fullName evidence="11 14">4-hydroxy-tetrahydrodipicolinate reductase</fullName>
        <shortName evidence="14">HTPA reductase</shortName>
        <ecNumber evidence="11 14">1.17.1.8</ecNumber>
    </recommendedName>
</protein>
<dbReference type="GO" id="GO:0005829">
    <property type="term" value="C:cytosol"/>
    <property type="evidence" value="ECO:0007669"/>
    <property type="project" value="TreeGrafter"/>
</dbReference>
<dbReference type="FunFam" id="3.40.50.720:FF:000048">
    <property type="entry name" value="4-hydroxy-tetrahydrodipicolinate reductase"/>
    <property type="match status" value="1"/>
</dbReference>
<dbReference type="InterPro" id="IPR022664">
    <property type="entry name" value="DapB_N_CS"/>
</dbReference>
<dbReference type="CDD" id="cd02274">
    <property type="entry name" value="DHDPR_N"/>
    <property type="match status" value="1"/>
</dbReference>
<evidence type="ECO:0000256" key="8">
    <source>
        <dbReference type="ARBA" id="ARBA00023027"/>
    </source>
</evidence>
<evidence type="ECO:0000256" key="14">
    <source>
        <dbReference type="HAMAP-Rule" id="MF_00102"/>
    </source>
</evidence>
<dbReference type="SUPFAM" id="SSF55347">
    <property type="entry name" value="Glyceraldehyde-3-phosphate dehydrogenase-like, C-terminal domain"/>
    <property type="match status" value="1"/>
</dbReference>
<dbReference type="Gene3D" id="3.40.50.720">
    <property type="entry name" value="NAD(P)-binding Rossmann-like Domain"/>
    <property type="match status" value="1"/>
</dbReference>
<dbReference type="InterPro" id="IPR000846">
    <property type="entry name" value="DapB_N"/>
</dbReference>
<comment type="pathway">
    <text evidence="10 14">Amino-acid biosynthesis; L-lysine biosynthesis via DAP pathway; (S)-tetrahydrodipicolinate from L-aspartate: step 4/4.</text>
</comment>
<dbReference type="Pfam" id="PF01113">
    <property type="entry name" value="DapB_N"/>
    <property type="match status" value="1"/>
</dbReference>
<dbReference type="PROSITE" id="PS01298">
    <property type="entry name" value="DAPB"/>
    <property type="match status" value="1"/>
</dbReference>
<organism evidence="17 19">
    <name type="scientific">Candidatus Erwinia dacicola</name>
    <dbReference type="NCBI Taxonomy" id="252393"/>
    <lineage>
        <taxon>Bacteria</taxon>
        <taxon>Pseudomonadati</taxon>
        <taxon>Pseudomonadota</taxon>
        <taxon>Gammaproteobacteria</taxon>
        <taxon>Enterobacterales</taxon>
        <taxon>Erwiniaceae</taxon>
        <taxon>Erwinia</taxon>
    </lineage>
</organism>
<dbReference type="FunFam" id="3.30.360.10:FF:000004">
    <property type="entry name" value="4-hydroxy-tetrahydrodipicolinate reductase"/>
    <property type="match status" value="1"/>
</dbReference>
<keyword evidence="7 14" id="KW-0560">Oxidoreductase</keyword>
<dbReference type="Proteomes" id="UP000243534">
    <property type="component" value="Unassembled WGS sequence"/>
</dbReference>
<evidence type="ECO:0000256" key="10">
    <source>
        <dbReference type="ARBA" id="ARBA00037922"/>
    </source>
</evidence>
<dbReference type="PIRSF" id="PIRSF000161">
    <property type="entry name" value="DHPR"/>
    <property type="match status" value="1"/>
</dbReference>
<dbReference type="GO" id="GO:0019877">
    <property type="term" value="P:diaminopimelate biosynthetic process"/>
    <property type="evidence" value="ECO:0007669"/>
    <property type="project" value="UniProtKB-UniRule"/>
</dbReference>
<dbReference type="InterPro" id="IPR023940">
    <property type="entry name" value="DHDPR_bac"/>
</dbReference>
<keyword evidence="4 14" id="KW-0028">Amino-acid biosynthesis</keyword>
<dbReference type="InterPro" id="IPR036291">
    <property type="entry name" value="NAD(P)-bd_dom_sf"/>
</dbReference>
<reference evidence="17 19" key="1">
    <citation type="submission" date="2016-07" db="EMBL/GenBank/DDBJ databases">
        <authorList>
            <person name="Yuval B."/>
        </authorList>
    </citation>
    <scope>NUCLEOTIDE SEQUENCE [LARGE SCALE GENOMIC DNA]</scope>
    <source>
        <strain evidence="17 19">IL</strain>
    </source>
</reference>
<dbReference type="EC" id="1.17.1.8" evidence="11 14"/>
<comment type="catalytic activity">
    <reaction evidence="12 14">
        <text>(S)-2,3,4,5-tetrahydrodipicolinate + NADP(+) + H2O = (2S,4S)-4-hydroxy-2,3,4,5-tetrahydrodipicolinate + NADPH + H(+)</text>
        <dbReference type="Rhea" id="RHEA:35331"/>
        <dbReference type="ChEBI" id="CHEBI:15377"/>
        <dbReference type="ChEBI" id="CHEBI:15378"/>
        <dbReference type="ChEBI" id="CHEBI:16845"/>
        <dbReference type="ChEBI" id="CHEBI:57783"/>
        <dbReference type="ChEBI" id="CHEBI:58349"/>
        <dbReference type="ChEBI" id="CHEBI:67139"/>
        <dbReference type="EC" id="1.17.1.8"/>
    </reaction>
</comment>
<evidence type="ECO:0000256" key="9">
    <source>
        <dbReference type="ARBA" id="ARBA00023154"/>
    </source>
</evidence>
<dbReference type="Pfam" id="PF05173">
    <property type="entry name" value="DapB_C"/>
    <property type="match status" value="1"/>
</dbReference>
<dbReference type="Proteomes" id="UP000244334">
    <property type="component" value="Unassembled WGS sequence"/>
</dbReference>
<dbReference type="OrthoDB" id="9790352at2"/>
<dbReference type="GO" id="GO:0051287">
    <property type="term" value="F:NAD binding"/>
    <property type="evidence" value="ECO:0007669"/>
    <property type="project" value="UniProtKB-UniRule"/>
</dbReference>
<keyword evidence="8 14" id="KW-0520">NAD</keyword>
<comment type="caution">
    <text evidence="14">Was originally thought to be a dihydrodipicolinate reductase (DHDPR), catalyzing the conversion of dihydrodipicolinate to tetrahydrodipicolinate. However, it was shown in E.coli that the substrate of the enzymatic reaction is not dihydrodipicolinate (DHDP) but in fact (2S,4S)-4-hydroxy-2,3,4,5-tetrahydrodipicolinic acid (HTPA), the product released by the DapA-catalyzed reaction.</text>
</comment>
<comment type="caution">
    <text evidence="17">The sequence shown here is derived from an EMBL/GenBank/DDBJ whole genome shotgun (WGS) entry which is preliminary data.</text>
</comment>
<keyword evidence="9 14" id="KW-0457">Lysine biosynthesis</keyword>
<keyword evidence="6 14" id="KW-0220">Diaminopimelate biosynthesis</keyword>
<dbReference type="GO" id="GO:0050661">
    <property type="term" value="F:NADP binding"/>
    <property type="evidence" value="ECO:0007669"/>
    <property type="project" value="UniProtKB-UniRule"/>
</dbReference>
<comment type="function">
    <text evidence="14">Catalyzes the conversion of 4-hydroxy-tetrahydrodipicolinate (HTPA) to tetrahydrodipicolinate.</text>
</comment>
<evidence type="ECO:0000313" key="18">
    <source>
        <dbReference type="EMBL" id="RAP71735.1"/>
    </source>
</evidence>
<dbReference type="GO" id="GO:0009089">
    <property type="term" value="P:lysine biosynthetic process via diaminopimelate"/>
    <property type="evidence" value="ECO:0007669"/>
    <property type="project" value="UniProtKB-UniRule"/>
</dbReference>
<evidence type="ECO:0000256" key="1">
    <source>
        <dbReference type="ARBA" id="ARBA00004496"/>
    </source>
</evidence>
<evidence type="ECO:0000313" key="20">
    <source>
        <dbReference type="Proteomes" id="UP000244334"/>
    </source>
</evidence>
<evidence type="ECO:0000256" key="2">
    <source>
        <dbReference type="ARBA" id="ARBA00006642"/>
    </source>
</evidence>
<evidence type="ECO:0000256" key="13">
    <source>
        <dbReference type="ARBA" id="ARBA00049396"/>
    </source>
</evidence>
<evidence type="ECO:0000256" key="12">
    <source>
        <dbReference type="ARBA" id="ARBA00049080"/>
    </source>
</evidence>
<evidence type="ECO:0000256" key="3">
    <source>
        <dbReference type="ARBA" id="ARBA00022490"/>
    </source>
</evidence>
<evidence type="ECO:0000256" key="6">
    <source>
        <dbReference type="ARBA" id="ARBA00022915"/>
    </source>
</evidence>
<dbReference type="HAMAP" id="MF_00102">
    <property type="entry name" value="DapB"/>
    <property type="match status" value="1"/>
</dbReference>
<evidence type="ECO:0000259" key="15">
    <source>
        <dbReference type="Pfam" id="PF01113"/>
    </source>
</evidence>
<comment type="caution">
    <text evidence="14">Lacks conserved residue(s) required for the propagation of feature annotation.</text>
</comment>
<proteinExistence type="inferred from homology"/>
<feature type="active site" description="Proton donor/acceptor" evidence="14">
    <location>
        <position position="159"/>
    </location>
</feature>
<comment type="catalytic activity">
    <reaction evidence="13 14">
        <text>(S)-2,3,4,5-tetrahydrodipicolinate + NAD(+) + H2O = (2S,4S)-4-hydroxy-2,3,4,5-tetrahydrodipicolinate + NADH + H(+)</text>
        <dbReference type="Rhea" id="RHEA:35323"/>
        <dbReference type="ChEBI" id="CHEBI:15377"/>
        <dbReference type="ChEBI" id="CHEBI:15378"/>
        <dbReference type="ChEBI" id="CHEBI:16845"/>
        <dbReference type="ChEBI" id="CHEBI:57540"/>
        <dbReference type="ChEBI" id="CHEBI:57945"/>
        <dbReference type="ChEBI" id="CHEBI:67139"/>
        <dbReference type="EC" id="1.17.1.8"/>
    </reaction>
</comment>
<dbReference type="UniPathway" id="UPA00034">
    <property type="reaction ID" value="UER00018"/>
</dbReference>
<evidence type="ECO:0000256" key="11">
    <source>
        <dbReference type="ARBA" id="ARBA00038983"/>
    </source>
</evidence>
<dbReference type="PANTHER" id="PTHR20836:SF0">
    <property type="entry name" value="4-HYDROXY-TETRAHYDRODIPICOLINATE REDUCTASE 1, CHLOROPLASTIC-RELATED"/>
    <property type="match status" value="1"/>
</dbReference>
<feature type="binding site" evidence="14">
    <location>
        <position position="39"/>
    </location>
    <ligand>
        <name>NADP(+)</name>
        <dbReference type="ChEBI" id="CHEBI:58349"/>
    </ligand>
</feature>
<feature type="binding site" evidence="14">
    <location>
        <begin position="102"/>
        <end position="104"/>
    </location>
    <ligand>
        <name>NAD(+)</name>
        <dbReference type="ChEBI" id="CHEBI:57540"/>
    </ligand>
</feature>
<dbReference type="GO" id="GO:0008839">
    <property type="term" value="F:4-hydroxy-tetrahydrodipicolinate reductase"/>
    <property type="evidence" value="ECO:0007669"/>
    <property type="project" value="UniProtKB-UniRule"/>
</dbReference>
<keyword evidence="5 14" id="KW-0521">NADP</keyword>
<evidence type="ECO:0000313" key="19">
    <source>
        <dbReference type="Proteomes" id="UP000243534"/>
    </source>
</evidence>